<keyword evidence="2" id="KW-0067">ATP-binding</keyword>
<dbReference type="GO" id="GO:0140662">
    <property type="term" value="F:ATP-dependent protein folding chaperone"/>
    <property type="evidence" value="ECO:0007669"/>
    <property type="project" value="InterPro"/>
</dbReference>
<evidence type="ECO:0000256" key="2">
    <source>
        <dbReference type="ARBA" id="ARBA00022840"/>
    </source>
</evidence>
<dbReference type="OrthoDB" id="164621at2759"/>
<gene>
    <name evidence="3" type="ORF">THRCLA_02195</name>
</gene>
<dbReference type="PANTHER" id="PTHR45639">
    <property type="entry name" value="HSC70CB, ISOFORM G-RELATED"/>
    <property type="match status" value="1"/>
</dbReference>
<organism evidence="3 4">
    <name type="scientific">Thraustotheca clavata</name>
    <dbReference type="NCBI Taxonomy" id="74557"/>
    <lineage>
        <taxon>Eukaryota</taxon>
        <taxon>Sar</taxon>
        <taxon>Stramenopiles</taxon>
        <taxon>Oomycota</taxon>
        <taxon>Saprolegniomycetes</taxon>
        <taxon>Saprolegniales</taxon>
        <taxon>Achlyaceae</taxon>
        <taxon>Thraustotheca</taxon>
    </lineage>
</organism>
<accession>A0A1W0A662</accession>
<dbReference type="Gene3D" id="3.30.420.40">
    <property type="match status" value="2"/>
</dbReference>
<comment type="caution">
    <text evidence="3">The sequence shown here is derived from an EMBL/GenBank/DDBJ whole genome shotgun (WGS) entry which is preliminary data.</text>
</comment>
<evidence type="ECO:0000313" key="4">
    <source>
        <dbReference type="Proteomes" id="UP000243217"/>
    </source>
</evidence>
<evidence type="ECO:0000313" key="3">
    <source>
        <dbReference type="EMBL" id="OQS05708.1"/>
    </source>
</evidence>
<keyword evidence="1" id="KW-0547">Nucleotide-binding</keyword>
<dbReference type="InterPro" id="IPR043129">
    <property type="entry name" value="ATPase_NBD"/>
</dbReference>
<proteinExistence type="predicted"/>
<dbReference type="Pfam" id="PF00012">
    <property type="entry name" value="HSP70"/>
    <property type="match status" value="1"/>
</dbReference>
<reference evidence="3 4" key="1">
    <citation type="journal article" date="2014" name="Genome Biol. Evol.">
        <title>The secreted proteins of Achlya hypogyna and Thraustotheca clavata identify the ancestral oomycete secretome and reveal gene acquisitions by horizontal gene transfer.</title>
        <authorList>
            <person name="Misner I."/>
            <person name="Blouin N."/>
            <person name="Leonard G."/>
            <person name="Richards T.A."/>
            <person name="Lane C.E."/>
        </authorList>
    </citation>
    <scope>NUCLEOTIDE SEQUENCE [LARGE SCALE GENOMIC DNA]</scope>
    <source>
        <strain evidence="3 4">ATCC 34112</strain>
    </source>
</reference>
<dbReference type="AlphaFoldDB" id="A0A1W0A662"/>
<dbReference type="InterPro" id="IPR013126">
    <property type="entry name" value="Hsp_70_fam"/>
</dbReference>
<name>A0A1W0A662_9STRA</name>
<protein>
    <submittedName>
        <fullName evidence="3">Chaperone protein DnaK</fullName>
    </submittedName>
</protein>
<keyword evidence="4" id="KW-1185">Reference proteome</keyword>
<dbReference type="EMBL" id="JNBS01000426">
    <property type="protein sequence ID" value="OQS05708.1"/>
    <property type="molecule type" value="Genomic_DNA"/>
</dbReference>
<dbReference type="SUPFAM" id="SSF53067">
    <property type="entry name" value="Actin-like ATPase domain"/>
    <property type="match status" value="2"/>
</dbReference>
<dbReference type="Gene3D" id="3.90.640.10">
    <property type="entry name" value="Actin, Chain A, domain 4"/>
    <property type="match status" value="1"/>
</dbReference>
<dbReference type="Proteomes" id="UP000243217">
    <property type="component" value="Unassembled WGS sequence"/>
</dbReference>
<evidence type="ECO:0000256" key="1">
    <source>
        <dbReference type="ARBA" id="ARBA00022741"/>
    </source>
</evidence>
<dbReference type="FunFam" id="3.90.640.10:FF:000003">
    <property type="entry name" value="Molecular chaperone DnaK"/>
    <property type="match status" value="1"/>
</dbReference>
<sequence>MLPVRRLLQRSAAGKSAWPSLLVTGDDMNGVKRGFRSSAPVERHPVMIGLLGMSIALTAHYTLRAHRRLQAQKEAEPFERATMVLGLDVGLTNTRLAGLDTNEGNENTIATEPTSVQIRSGEVIVGALAVKNSVRRLRDELQHDRPLVQLGVDADETDPSFKVDSMLTTLLGRLHDNVASALEKDEHDVPCVVALPTEFGDAEKDRLRAILTEANMHVLGYLREPVAAMFASNDWDETFRNAVVFDMGGVESRCSVLDCSNPEAPSILSTQATESLSGEVLDEAIIDVLATDFERKNNINLRTDSLAMDRLRDAAESAKKELSTAKVSHINLPFITADQKGAKHLEHALSQSTLQRLTFSSLEKSFKLIASVLHEAKLEKQDIDAIIFCGGGMKAKYIQSEIATFLEHPTVVDVGNEEDAVVRGALKAGQRYWYQKEMKD</sequence>
<dbReference type="STRING" id="74557.A0A1W0A662"/>
<dbReference type="GO" id="GO:0005524">
    <property type="term" value="F:ATP binding"/>
    <property type="evidence" value="ECO:0007669"/>
    <property type="project" value="UniProtKB-KW"/>
</dbReference>